<dbReference type="RefSeq" id="WP_084624557.1">
    <property type="nucleotide sequence ID" value="NZ_CAWLZN010000001.1"/>
</dbReference>
<dbReference type="SUPFAM" id="SSF141729">
    <property type="entry name" value="FimD N-terminal domain-like"/>
    <property type="match status" value="1"/>
</dbReference>
<evidence type="ECO:0000259" key="1">
    <source>
        <dbReference type="Pfam" id="PF13954"/>
    </source>
</evidence>
<gene>
    <name evidence="2" type="ORF">LL965_16995</name>
</gene>
<comment type="caution">
    <text evidence="2">The sequence shown here is derived from an EMBL/GenBank/DDBJ whole genome shotgun (WGS) entry which is preliminary data.</text>
</comment>
<organism evidence="2 3">
    <name type="scientific">Xanthomonas cassavae CFBP 4642</name>
    <dbReference type="NCBI Taxonomy" id="1219375"/>
    <lineage>
        <taxon>Bacteria</taxon>
        <taxon>Pseudomonadati</taxon>
        <taxon>Pseudomonadota</taxon>
        <taxon>Gammaproteobacteria</taxon>
        <taxon>Lysobacterales</taxon>
        <taxon>Lysobacteraceae</taxon>
        <taxon>Xanthomonas</taxon>
    </lineage>
</organism>
<dbReference type="Proteomes" id="UP001199206">
    <property type="component" value="Unassembled WGS sequence"/>
</dbReference>
<evidence type="ECO:0000313" key="3">
    <source>
        <dbReference type="Proteomes" id="UP001199206"/>
    </source>
</evidence>
<name>A0ABS8HHN4_9XANT</name>
<dbReference type="InterPro" id="IPR025885">
    <property type="entry name" value="PapC_N"/>
</dbReference>
<reference evidence="2 3" key="1">
    <citation type="submission" date="2021-10" db="EMBL/GenBank/DDBJ databases">
        <title>Genome sequencing of Xanthomonas strains from NCPPB.</title>
        <authorList>
            <person name="Hussein R."/>
            <person name="Harrison J."/>
            <person name="Studholme D.J."/>
            <person name="Vicente J."/>
            <person name="Grant M."/>
        </authorList>
    </citation>
    <scope>NUCLEOTIDE SEQUENCE [LARGE SCALE GENOMIC DNA]</scope>
    <source>
        <strain evidence="2 3">NCPPB 101</strain>
    </source>
</reference>
<dbReference type="InterPro" id="IPR037224">
    <property type="entry name" value="PapC_N_sf"/>
</dbReference>
<proteinExistence type="predicted"/>
<protein>
    <recommendedName>
        <fullName evidence="1">PapC N-terminal domain-containing protein</fullName>
    </recommendedName>
</protein>
<accession>A0ABS8HHN4</accession>
<sequence length="93" mass="10130">MATISFTCSADDELWFNPSFISNDPKAVADMSRFQHAGLQAPGTYQVDVWLNQRHIDTRGVRLIALPVDTPEHNSAATLNTSCKPDSARAGIA</sequence>
<keyword evidence="3" id="KW-1185">Reference proteome</keyword>
<dbReference type="Pfam" id="PF13954">
    <property type="entry name" value="PapC_N"/>
    <property type="match status" value="1"/>
</dbReference>
<evidence type="ECO:0000313" key="2">
    <source>
        <dbReference type="EMBL" id="MCC4621694.1"/>
    </source>
</evidence>
<feature type="domain" description="PapC N-terminal" evidence="1">
    <location>
        <begin position="16"/>
        <end position="67"/>
    </location>
</feature>
<dbReference type="EMBL" id="JAJGQJ010000049">
    <property type="protein sequence ID" value="MCC4621694.1"/>
    <property type="molecule type" value="Genomic_DNA"/>
</dbReference>
<dbReference type="Gene3D" id="3.10.20.410">
    <property type="match status" value="1"/>
</dbReference>